<dbReference type="InterPro" id="IPR020845">
    <property type="entry name" value="AMP-binding_CS"/>
</dbReference>
<accession>C3ZKL6</accession>
<dbReference type="PANTHER" id="PTHR42921:SF1">
    <property type="entry name" value="ACETOACETYL-COA SYNTHETASE"/>
    <property type="match status" value="1"/>
</dbReference>
<dbReference type="STRING" id="7739.C3ZKL6"/>
<evidence type="ECO:0000256" key="1">
    <source>
        <dbReference type="ARBA" id="ARBA00023098"/>
    </source>
</evidence>
<dbReference type="EMBL" id="GG666637">
    <property type="protein sequence ID" value="EEN46929.1"/>
    <property type="molecule type" value="Genomic_DNA"/>
</dbReference>
<dbReference type="GO" id="GO:0006629">
    <property type="term" value="P:lipid metabolic process"/>
    <property type="evidence" value="ECO:0007669"/>
    <property type="project" value="UniProtKB-KW"/>
</dbReference>
<sequence>MDCDRPKELPILMWRPDPNRVTKMDKFRERVNNKFNLKLVLTCTTCITVIAEGREEVEKRTFRELADNVAVYAAAMKKMGIKEGDRVVGYIPNCCVTIEAMLGAASLGAVWSSTSPDFGVTGVLDRFTQIQPKLIFSVDAVRYNGKQHAHLDKLQKVVEGLPELEKVVIIPYVNKKEDIDISSIPKSLFLDDFLASGKDGETVPPLEFAPLPFNHPLYIMYSSGTTGPPKCMGTLIQHLKEHVIHGNMDRDDIMLYYTTYTISGKKVEVAVKRILAGEDIQQRGAYSNPESLDLYYHIPELQGNW</sequence>
<dbReference type="Pfam" id="PF00501">
    <property type="entry name" value="AMP-binding"/>
    <property type="match status" value="1"/>
</dbReference>
<dbReference type="AlphaFoldDB" id="C3ZKL6"/>
<dbReference type="PROSITE" id="PS00455">
    <property type="entry name" value="AMP_BINDING"/>
    <property type="match status" value="1"/>
</dbReference>
<keyword evidence="1" id="KW-0443">Lipid metabolism</keyword>
<proteinExistence type="predicted"/>
<dbReference type="Gene3D" id="3.40.50.12780">
    <property type="entry name" value="N-terminal domain of ligase-like"/>
    <property type="match status" value="1"/>
</dbReference>
<gene>
    <name evidence="3" type="ORF">BRAFLDRAFT_108770</name>
</gene>
<dbReference type="eggNOG" id="KOG1175">
    <property type="taxonomic scope" value="Eukaryota"/>
</dbReference>
<dbReference type="InterPro" id="IPR042099">
    <property type="entry name" value="ANL_N_sf"/>
</dbReference>
<dbReference type="PANTHER" id="PTHR42921">
    <property type="entry name" value="ACETOACETYL-COA SYNTHETASE"/>
    <property type="match status" value="1"/>
</dbReference>
<evidence type="ECO:0000259" key="2">
    <source>
        <dbReference type="Pfam" id="PF00501"/>
    </source>
</evidence>
<evidence type="ECO:0000313" key="3">
    <source>
        <dbReference type="EMBL" id="EEN46929.1"/>
    </source>
</evidence>
<feature type="domain" description="AMP-dependent synthetase/ligase" evidence="2">
    <location>
        <begin position="55"/>
        <end position="231"/>
    </location>
</feature>
<dbReference type="SUPFAM" id="SSF56801">
    <property type="entry name" value="Acetyl-CoA synthetase-like"/>
    <property type="match status" value="1"/>
</dbReference>
<dbReference type="InterPro" id="IPR000873">
    <property type="entry name" value="AMP-dep_synth/lig_dom"/>
</dbReference>
<organism>
    <name type="scientific">Branchiostoma floridae</name>
    <name type="common">Florida lancelet</name>
    <name type="synonym">Amphioxus</name>
    <dbReference type="NCBI Taxonomy" id="7739"/>
    <lineage>
        <taxon>Eukaryota</taxon>
        <taxon>Metazoa</taxon>
        <taxon>Chordata</taxon>
        <taxon>Cephalochordata</taxon>
        <taxon>Leptocardii</taxon>
        <taxon>Amphioxiformes</taxon>
        <taxon>Branchiostomatidae</taxon>
        <taxon>Branchiostoma</taxon>
    </lineage>
</organism>
<reference evidence="3" key="1">
    <citation type="journal article" date="2008" name="Nature">
        <title>The amphioxus genome and the evolution of the chordate karyotype.</title>
        <authorList>
            <consortium name="US DOE Joint Genome Institute (JGI-PGF)"/>
            <person name="Putnam N.H."/>
            <person name="Butts T."/>
            <person name="Ferrier D.E.K."/>
            <person name="Furlong R.F."/>
            <person name="Hellsten U."/>
            <person name="Kawashima T."/>
            <person name="Robinson-Rechavi M."/>
            <person name="Shoguchi E."/>
            <person name="Terry A."/>
            <person name="Yu J.-K."/>
            <person name="Benito-Gutierrez E.L."/>
            <person name="Dubchak I."/>
            <person name="Garcia-Fernandez J."/>
            <person name="Gibson-Brown J.J."/>
            <person name="Grigoriev I.V."/>
            <person name="Horton A.C."/>
            <person name="de Jong P.J."/>
            <person name="Jurka J."/>
            <person name="Kapitonov V.V."/>
            <person name="Kohara Y."/>
            <person name="Kuroki Y."/>
            <person name="Lindquist E."/>
            <person name="Lucas S."/>
            <person name="Osoegawa K."/>
            <person name="Pennacchio L.A."/>
            <person name="Salamov A.A."/>
            <person name="Satou Y."/>
            <person name="Sauka-Spengler T."/>
            <person name="Schmutz J."/>
            <person name="Shin-I T."/>
            <person name="Toyoda A."/>
            <person name="Bronner-Fraser M."/>
            <person name="Fujiyama A."/>
            <person name="Holland L.Z."/>
            <person name="Holland P.W.H."/>
            <person name="Satoh N."/>
            <person name="Rokhsar D.S."/>
        </authorList>
    </citation>
    <scope>NUCLEOTIDE SEQUENCE [LARGE SCALE GENOMIC DNA]</scope>
    <source>
        <strain evidence="3">S238N-H82</strain>
        <tissue evidence="3">Testes</tissue>
    </source>
</reference>
<protein>
    <recommendedName>
        <fullName evidence="2">AMP-dependent synthetase/ligase domain-containing protein</fullName>
    </recommendedName>
</protein>
<name>C3ZKL6_BRAFL</name>
<dbReference type="InParanoid" id="C3ZKL6"/>